<protein>
    <submittedName>
        <fullName evidence="1">Uncharacterized protein</fullName>
    </submittedName>
</protein>
<dbReference type="AlphaFoldDB" id="X1HMI6"/>
<feature type="non-terminal residue" evidence="1">
    <location>
        <position position="1"/>
    </location>
</feature>
<sequence>WTTVAATDHGVPSGASGVILHFQNKGAAGDTMGARMKGSNDVRTSEPFPLAHFMVMTGLGIGGDLDKFELYVGDHTEQIFELIGYTTGGVTFFADAKDKSTTTLNEFVSVDMSATCPNAIGIIIEYISTGYQKLALRKNGSEDDRLFYAYKHGWAIVGCDGSQIFQQEIDNIAMDIFVVGYITDGATFLTNATDISTATTGEWVDLTTLPEGAVIAFVEITCIGDATSYGLRKDGSAEDIYGPASCGHCWLIVEALERVIEGKIHDETVDFFLVGHAEVATGWTGKVMGVTNPAKVLGVAVADIAKVSGVA</sequence>
<comment type="caution">
    <text evidence="1">The sequence shown here is derived from an EMBL/GenBank/DDBJ whole genome shotgun (WGS) entry which is preliminary data.</text>
</comment>
<accession>X1HMI6</accession>
<organism evidence="1">
    <name type="scientific">marine sediment metagenome</name>
    <dbReference type="NCBI Taxonomy" id="412755"/>
    <lineage>
        <taxon>unclassified sequences</taxon>
        <taxon>metagenomes</taxon>
        <taxon>ecological metagenomes</taxon>
    </lineage>
</organism>
<reference evidence="1" key="1">
    <citation type="journal article" date="2014" name="Front. Microbiol.">
        <title>High frequency of phylogenetically diverse reductive dehalogenase-homologous genes in deep subseafloor sedimentary metagenomes.</title>
        <authorList>
            <person name="Kawai M."/>
            <person name="Futagami T."/>
            <person name="Toyoda A."/>
            <person name="Takaki Y."/>
            <person name="Nishi S."/>
            <person name="Hori S."/>
            <person name="Arai W."/>
            <person name="Tsubouchi T."/>
            <person name="Morono Y."/>
            <person name="Uchiyama I."/>
            <person name="Ito T."/>
            <person name="Fujiyama A."/>
            <person name="Inagaki F."/>
            <person name="Takami H."/>
        </authorList>
    </citation>
    <scope>NUCLEOTIDE SEQUENCE</scope>
    <source>
        <strain evidence="1">Expedition CK06-06</strain>
    </source>
</reference>
<name>X1HMI6_9ZZZZ</name>
<proteinExistence type="predicted"/>
<gene>
    <name evidence="1" type="ORF">S03H2_17404</name>
</gene>
<dbReference type="EMBL" id="BARU01008973">
    <property type="protein sequence ID" value="GAH46488.1"/>
    <property type="molecule type" value="Genomic_DNA"/>
</dbReference>
<evidence type="ECO:0000313" key="1">
    <source>
        <dbReference type="EMBL" id="GAH46488.1"/>
    </source>
</evidence>